<dbReference type="InterPro" id="IPR041881">
    <property type="entry name" value="PqqD_sf"/>
</dbReference>
<protein>
    <recommendedName>
        <fullName evidence="3">GeoRSP system PqqD family protein</fullName>
    </recommendedName>
</protein>
<dbReference type="Proteomes" id="UP000031433">
    <property type="component" value="Unassembled WGS sequence"/>
</dbReference>
<dbReference type="NCBIfam" id="TIGR04302">
    <property type="entry name" value="geo_PqqD_fam"/>
    <property type="match status" value="1"/>
</dbReference>
<dbReference type="Gene3D" id="1.10.10.1150">
    <property type="entry name" value="Coenzyme PQQ synthesis protein D (PqqD)"/>
    <property type="match status" value="1"/>
</dbReference>
<gene>
    <name evidence="1" type="ORF">SE37_11795</name>
</gene>
<dbReference type="Pfam" id="PF05402">
    <property type="entry name" value="PqqD"/>
    <property type="match status" value="1"/>
</dbReference>
<dbReference type="RefSeq" id="WP_039646569.1">
    <property type="nucleotide sequence ID" value="NZ_JXBL01000001.1"/>
</dbReference>
<name>A0A0C1TR91_9BACT</name>
<evidence type="ECO:0008006" key="3">
    <source>
        <dbReference type="Google" id="ProtNLM"/>
    </source>
</evidence>
<organism evidence="1 2">
    <name type="scientific">Geobacter soli</name>
    <dbReference type="NCBI Taxonomy" id="1510391"/>
    <lineage>
        <taxon>Bacteria</taxon>
        <taxon>Pseudomonadati</taxon>
        <taxon>Thermodesulfobacteriota</taxon>
        <taxon>Desulfuromonadia</taxon>
        <taxon>Geobacterales</taxon>
        <taxon>Geobacteraceae</taxon>
        <taxon>Geobacter</taxon>
    </lineage>
</organism>
<evidence type="ECO:0000313" key="2">
    <source>
        <dbReference type="Proteomes" id="UP000031433"/>
    </source>
</evidence>
<dbReference type="AlphaFoldDB" id="A0A0C1TR91"/>
<dbReference type="InterPro" id="IPR008792">
    <property type="entry name" value="PQQD"/>
</dbReference>
<sequence length="104" mass="11699">MKTIHRNPDVMWREEADALARVREALDRGEAVEETGTSVLFSGGTMLSLNYLGTEIWKLCDGRTPEGIVAELLPQFEVDEAVLREDVQAFLDELAVKGFIRYAQ</sequence>
<comment type="caution">
    <text evidence="1">The sequence shown here is derived from an EMBL/GenBank/DDBJ whole genome shotgun (WGS) entry which is preliminary data.</text>
</comment>
<evidence type="ECO:0000313" key="1">
    <source>
        <dbReference type="EMBL" id="KIE43264.1"/>
    </source>
</evidence>
<accession>A0A0C1TR91</accession>
<proteinExistence type="predicted"/>
<reference evidence="1 2" key="1">
    <citation type="submission" date="2015-01" db="EMBL/GenBank/DDBJ databases">
        <title>Genome sequence of the anaerobic bacterium Geobacter soli GSS01, a dissimilatory Fe(III) reducer from soil.</title>
        <authorList>
            <person name="Yang G."/>
            <person name="Zhou S."/>
        </authorList>
    </citation>
    <scope>NUCLEOTIDE SEQUENCE [LARGE SCALE GENOMIC DNA]</scope>
    <source>
        <strain evidence="1 2">GSS01</strain>
    </source>
</reference>
<dbReference type="InterPro" id="IPR027569">
    <property type="entry name" value="Geo_PqqD_fam"/>
</dbReference>
<keyword evidence="2" id="KW-1185">Reference proteome</keyword>
<dbReference type="EMBL" id="JXBL01000001">
    <property type="protein sequence ID" value="KIE43264.1"/>
    <property type="molecule type" value="Genomic_DNA"/>
</dbReference>